<dbReference type="EMBL" id="MF975511">
    <property type="protein sequence ID" value="AUF73087.1"/>
    <property type="molecule type" value="mRNA"/>
</dbReference>
<evidence type="ECO:0000256" key="17">
    <source>
        <dbReference type="PIRSR" id="PIRSR601508-2"/>
    </source>
</evidence>
<dbReference type="Gene3D" id="1.10.287.70">
    <property type="match status" value="1"/>
</dbReference>
<dbReference type="SMART" id="SM00918">
    <property type="entry name" value="Lig_chan-Glu_bd"/>
    <property type="match status" value="1"/>
</dbReference>
<dbReference type="InterPro" id="IPR001828">
    <property type="entry name" value="ANF_lig-bd_rcpt"/>
</dbReference>
<feature type="binding site" evidence="16">
    <location>
        <position position="499"/>
    </location>
    <ligand>
        <name>L-glutamate</name>
        <dbReference type="ChEBI" id="CHEBI:29985"/>
    </ligand>
</feature>
<keyword evidence="11" id="KW-0325">Glycoprotein</keyword>
<keyword evidence="10 24" id="KW-0675">Receptor</keyword>
<dbReference type="SUPFAM" id="SSF53822">
    <property type="entry name" value="Periplasmic binding protein-like I"/>
    <property type="match status" value="1"/>
</dbReference>
<keyword evidence="14" id="KW-0407">Ion channel</keyword>
<dbReference type="PRINTS" id="PR00177">
    <property type="entry name" value="NMDARECEPTOR"/>
</dbReference>
<dbReference type="PANTHER" id="PTHR18966">
    <property type="entry name" value="IONOTROPIC GLUTAMATE RECEPTOR"/>
    <property type="match status" value="1"/>
</dbReference>
<dbReference type="FunFam" id="3.40.190.10:FF:000747">
    <property type="entry name" value="Uncharacterized protein"/>
    <property type="match status" value="1"/>
</dbReference>
<feature type="domain" description="Ionotropic glutamate receptor L-glutamate and glycine-binding" evidence="23">
    <location>
        <begin position="422"/>
        <end position="488"/>
    </location>
</feature>
<dbReference type="InterPro" id="IPR001320">
    <property type="entry name" value="Iontro_rcpt_C"/>
</dbReference>
<evidence type="ECO:0000256" key="7">
    <source>
        <dbReference type="ARBA" id="ARBA00023018"/>
    </source>
</evidence>
<keyword evidence="7" id="KW-0770">Synapse</keyword>
<keyword evidence="9 20" id="KW-0472">Membrane</keyword>
<feature type="signal peptide" evidence="21">
    <location>
        <begin position="1"/>
        <end position="17"/>
    </location>
</feature>
<evidence type="ECO:0000256" key="5">
    <source>
        <dbReference type="ARBA" id="ARBA00022692"/>
    </source>
</evidence>
<proteinExistence type="evidence at transcript level"/>
<dbReference type="GO" id="GO:0045211">
    <property type="term" value="C:postsynaptic membrane"/>
    <property type="evidence" value="ECO:0007669"/>
    <property type="project" value="UniProtKB-SubCell"/>
</dbReference>
<keyword evidence="6 20" id="KW-1133">Transmembrane helix</keyword>
<evidence type="ECO:0000256" key="2">
    <source>
        <dbReference type="ARBA" id="ARBA00008685"/>
    </source>
</evidence>
<dbReference type="FunFam" id="3.40.190.10:FF:000178">
    <property type="entry name" value="Glutamate receptor subunit"/>
    <property type="match status" value="1"/>
</dbReference>
<dbReference type="InterPro" id="IPR015683">
    <property type="entry name" value="Ionotropic_Glu_rcpt"/>
</dbReference>
<protein>
    <submittedName>
        <fullName evidence="24">Ionotropic receptor</fullName>
    </submittedName>
</protein>
<evidence type="ECO:0000256" key="20">
    <source>
        <dbReference type="SAM" id="Phobius"/>
    </source>
</evidence>
<name>A0A2H4ZBF5_ANOCN</name>
<evidence type="ECO:0000256" key="19">
    <source>
        <dbReference type="SAM" id="MobiDB-lite"/>
    </source>
</evidence>
<dbReference type="Gene3D" id="3.40.50.2300">
    <property type="match status" value="2"/>
</dbReference>
<dbReference type="Pfam" id="PF00060">
    <property type="entry name" value="Lig_chan"/>
    <property type="match status" value="1"/>
</dbReference>
<feature type="chain" id="PRO_5014188497" evidence="21">
    <location>
        <begin position="18"/>
        <end position="936"/>
    </location>
</feature>
<feature type="transmembrane region" description="Helical" evidence="20">
    <location>
        <begin position="620"/>
        <end position="641"/>
    </location>
</feature>
<keyword evidence="3" id="KW-0813">Transport</keyword>
<dbReference type="InterPro" id="IPR019594">
    <property type="entry name" value="Glu/Gly-bd"/>
</dbReference>
<dbReference type="SMART" id="SM00079">
    <property type="entry name" value="PBPe"/>
    <property type="match status" value="1"/>
</dbReference>
<feature type="site" description="Interaction with the cone snail toxin Con-ikot-ikot" evidence="17">
    <location>
        <position position="767"/>
    </location>
</feature>
<feature type="binding site" evidence="16">
    <location>
        <position position="674"/>
    </location>
    <ligand>
        <name>L-glutamate</name>
        <dbReference type="ChEBI" id="CHEBI:29985"/>
    </ligand>
</feature>
<evidence type="ECO:0000256" key="6">
    <source>
        <dbReference type="ARBA" id="ARBA00022989"/>
    </source>
</evidence>
<evidence type="ECO:0000256" key="16">
    <source>
        <dbReference type="PIRSR" id="PIRSR601508-1"/>
    </source>
</evidence>
<evidence type="ECO:0000256" key="9">
    <source>
        <dbReference type="ARBA" id="ARBA00023136"/>
    </source>
</evidence>
<evidence type="ECO:0000256" key="8">
    <source>
        <dbReference type="ARBA" id="ARBA00023065"/>
    </source>
</evidence>
<evidence type="ECO:0000256" key="12">
    <source>
        <dbReference type="ARBA" id="ARBA00023257"/>
    </source>
</evidence>
<keyword evidence="13" id="KW-1071">Ligand-gated ion channel</keyword>
<feature type="transmembrane region" description="Helical" evidence="20">
    <location>
        <begin position="540"/>
        <end position="562"/>
    </location>
</feature>
<evidence type="ECO:0000256" key="14">
    <source>
        <dbReference type="ARBA" id="ARBA00023303"/>
    </source>
</evidence>
<dbReference type="GO" id="GO:0015276">
    <property type="term" value="F:ligand-gated monoatomic ion channel activity"/>
    <property type="evidence" value="ECO:0007669"/>
    <property type="project" value="InterPro"/>
</dbReference>
<feature type="disulfide bond" evidence="18">
    <location>
        <begin position="733"/>
        <end position="791"/>
    </location>
</feature>
<evidence type="ECO:0000256" key="4">
    <source>
        <dbReference type="ARBA" id="ARBA00022475"/>
    </source>
</evidence>
<evidence type="ECO:0000259" key="22">
    <source>
        <dbReference type="SMART" id="SM00079"/>
    </source>
</evidence>
<dbReference type="AlphaFoldDB" id="A0A2H4ZBF5"/>
<accession>A0A2H4ZBF5</accession>
<comment type="subcellular location">
    <subcellularLocation>
        <location evidence="1">Cell membrane</location>
        <topology evidence="1">Multi-pass membrane protein</topology>
    </subcellularLocation>
    <subcellularLocation>
        <location evidence="15">Postsynaptic cell membrane</location>
    </subcellularLocation>
</comment>
<feature type="domain" description="Ionotropic glutamate receptor C-terminal" evidence="22">
    <location>
        <begin position="412"/>
        <end position="784"/>
    </location>
</feature>
<sequence length="936" mass="106191">MFLNCTLISVLIGYVFSESVNFAGLFDENESHEKAFRYAVESVNRNIQEGEFTLVPLVTNSVSEDQPFPTQQDACSLLSQGVVSIFGPRHPADIEAVQSVCDAKEIPHIITRWNYFPLRDSTEINFYPHPSMLSTAYFDIITALEWKTFTVLYEDDEGLLRLLDLIKMAKDEGFLVTVIQLDRYHSGNYRTVLKDVKLSGQKYFVVDCEIEHLKEVLLQFQQVGLMNQDYHYFITNLDTHTEDLMPFLYAESNITGIRIINPDNELVQKISQELFADDENAIPEIVAWSLKTETALIIDAVHMFSTVLNDVKKQSSMPIINNNNILQCNDTSSWEQGYTIVNLLKTSSHEGLTGLIKFNTEGFRSDFQLDLFELREGGITDIGTWNTSNGLSITKKSVDQPVSDGDSLKNKTFIVITTLTDPYGMLKETYETLTGNDRFEGFGIDLIQKLSEMEGFNYTFILREDKQNGAKDPKPPHRWSGMIGDLLEYRADLAITDFTITSDREEAVDFTVPFMNLGISILFRKPFTAPPSFFSFADPFALDVWVALAGVFFLVSFSLFVIGRLCPDEWTNPYPCVEDPEYLINQFSMSNSIWFVTGSLMCQGSEIAPIAVSTRMVAGAWWFFCLLIVASYTANLAAFLATENPVELFKDVHSLYENAPLHNIKFGAKKNGATEKFFMNAEDGIFQKIGQYMKDHPEEQVKENDEGVRRAEKELYALFMESTSIEYTTQRHCDLQQYGGLLDDKGYGIAMRKESPYRKRLSTAILKLQASGVIEDLKRRWWEERRGGGQCSGTTESAEATPLGLKNVEGCFWVTIYGTILAFLFVIVEHLIYVLKVSRKAKISYFQAFTQEFKFFLDFNSNVKPVLSRSSLDKSESEDAKTKSKSRSTSRSPPPSKSKTKSLKESLNSKSNGTIRSEYPYGFIVPSSVERLEEMQ</sequence>
<dbReference type="InterPro" id="IPR001508">
    <property type="entry name" value="Iono_Glu_rcpt_met"/>
</dbReference>
<dbReference type="Gene3D" id="3.40.190.10">
    <property type="entry name" value="Periplasmic binding protein-like II"/>
    <property type="match status" value="2"/>
</dbReference>
<dbReference type="Pfam" id="PF01094">
    <property type="entry name" value="ANF_receptor"/>
    <property type="match status" value="1"/>
</dbReference>
<dbReference type="FunFam" id="1.10.287.70:FF:000105">
    <property type="entry name" value="Eye-enriched kainate receptor, isoform A"/>
    <property type="match status" value="1"/>
</dbReference>
<evidence type="ECO:0000256" key="11">
    <source>
        <dbReference type="ARBA" id="ARBA00023180"/>
    </source>
</evidence>
<evidence type="ECO:0000256" key="15">
    <source>
        <dbReference type="ARBA" id="ARBA00034100"/>
    </source>
</evidence>
<evidence type="ECO:0000256" key="1">
    <source>
        <dbReference type="ARBA" id="ARBA00004651"/>
    </source>
</evidence>
<feature type="region of interest" description="Disordered" evidence="19">
    <location>
        <begin position="874"/>
        <end position="918"/>
    </location>
</feature>
<reference evidence="24" key="1">
    <citation type="journal article" date="2017" name="Sci. Rep.">
        <title>Antennal transcriptome analysis and expression profiles of olfactory genes in Anoplophora chinensis.</title>
        <authorList>
            <person name="Wang J."/>
            <person name="Hu P."/>
            <person name="Gao P."/>
            <person name="Tao J."/>
            <person name="Luo Y."/>
        </authorList>
    </citation>
    <scope>NUCLEOTIDE SEQUENCE</scope>
</reference>
<dbReference type="GO" id="GO:0038023">
    <property type="term" value="F:signaling receptor activity"/>
    <property type="evidence" value="ECO:0007669"/>
    <property type="project" value="InterPro"/>
</dbReference>
<keyword evidence="18" id="KW-1015">Disulfide bond</keyword>
<feature type="disulfide bond" evidence="18">
    <location>
        <begin position="75"/>
        <end position="328"/>
    </location>
</feature>
<evidence type="ECO:0000256" key="18">
    <source>
        <dbReference type="PIRSR" id="PIRSR601508-3"/>
    </source>
</evidence>
<keyword evidence="8" id="KW-0406">Ion transport</keyword>
<feature type="transmembrane region" description="Helical" evidence="20">
    <location>
        <begin position="812"/>
        <end position="835"/>
    </location>
</feature>
<keyword evidence="12" id="KW-0628">Postsynaptic cell membrane</keyword>
<organism evidence="24">
    <name type="scientific">Anoplophora chinensis</name>
    <name type="common">Citrus longhorn beetle</name>
    <dbReference type="NCBI Taxonomy" id="217632"/>
    <lineage>
        <taxon>Eukaryota</taxon>
        <taxon>Metazoa</taxon>
        <taxon>Ecdysozoa</taxon>
        <taxon>Arthropoda</taxon>
        <taxon>Hexapoda</taxon>
        <taxon>Insecta</taxon>
        <taxon>Pterygota</taxon>
        <taxon>Neoptera</taxon>
        <taxon>Endopterygota</taxon>
        <taxon>Coleoptera</taxon>
        <taxon>Polyphaga</taxon>
        <taxon>Cucujiformia</taxon>
        <taxon>Chrysomeloidea</taxon>
        <taxon>Cerambycidae</taxon>
        <taxon>Lamiinae</taxon>
        <taxon>Lamiini</taxon>
        <taxon>Anoplophora</taxon>
    </lineage>
</organism>
<dbReference type="CDD" id="cd06382">
    <property type="entry name" value="PBP1_iGluR_Kainate"/>
    <property type="match status" value="1"/>
</dbReference>
<feature type="binding site" evidence="16">
    <location>
        <position position="721"/>
    </location>
    <ligand>
        <name>L-glutamate</name>
        <dbReference type="ChEBI" id="CHEBI:29985"/>
    </ligand>
</feature>
<keyword evidence="5 20" id="KW-0812">Transmembrane</keyword>
<dbReference type="Pfam" id="PF10613">
    <property type="entry name" value="Lig_chan-Glu_bd"/>
    <property type="match status" value="1"/>
</dbReference>
<dbReference type="InterPro" id="IPR028082">
    <property type="entry name" value="Peripla_BP_I"/>
</dbReference>
<evidence type="ECO:0000256" key="3">
    <source>
        <dbReference type="ARBA" id="ARBA00022448"/>
    </source>
</evidence>
<keyword evidence="21" id="KW-0732">Signal</keyword>
<comment type="similarity">
    <text evidence="2">Belongs to the glutamate-gated ion channel (TC 1.A.10.1) family.</text>
</comment>
<feature type="binding site" evidence="16">
    <location>
        <position position="504"/>
    </location>
    <ligand>
        <name>L-glutamate</name>
        <dbReference type="ChEBI" id="CHEBI:29985"/>
    </ligand>
</feature>
<keyword evidence="4" id="KW-1003">Cell membrane</keyword>
<evidence type="ECO:0000259" key="23">
    <source>
        <dbReference type="SMART" id="SM00918"/>
    </source>
</evidence>
<evidence type="ECO:0000256" key="13">
    <source>
        <dbReference type="ARBA" id="ARBA00023286"/>
    </source>
</evidence>
<evidence type="ECO:0000256" key="10">
    <source>
        <dbReference type="ARBA" id="ARBA00023170"/>
    </source>
</evidence>
<dbReference type="SUPFAM" id="SSF53850">
    <property type="entry name" value="Periplasmic binding protein-like II"/>
    <property type="match status" value="1"/>
</dbReference>
<evidence type="ECO:0000256" key="21">
    <source>
        <dbReference type="SAM" id="SignalP"/>
    </source>
</evidence>
<evidence type="ECO:0000313" key="24">
    <source>
        <dbReference type="EMBL" id="AUF73087.1"/>
    </source>
</evidence>